<reference evidence="4" key="1">
    <citation type="submission" date="2021-02" db="EMBL/GenBank/DDBJ databases">
        <authorList>
            <person name="Dougan E. K."/>
            <person name="Rhodes N."/>
            <person name="Thang M."/>
            <person name="Chan C."/>
        </authorList>
    </citation>
    <scope>NUCLEOTIDE SEQUENCE</scope>
</reference>
<keyword evidence="5" id="KW-1185">Reference proteome</keyword>
<gene>
    <name evidence="4" type="ORF">SNAT2548_LOCUS4909</name>
</gene>
<feature type="signal peptide" evidence="3">
    <location>
        <begin position="1"/>
        <end position="18"/>
    </location>
</feature>
<dbReference type="EMBL" id="CAJNDS010000303">
    <property type="protein sequence ID" value="CAE7041677.1"/>
    <property type="molecule type" value="Genomic_DNA"/>
</dbReference>
<dbReference type="Proteomes" id="UP000604046">
    <property type="component" value="Unassembled WGS sequence"/>
</dbReference>
<feature type="region of interest" description="Disordered" evidence="1">
    <location>
        <begin position="102"/>
        <end position="125"/>
    </location>
</feature>
<feature type="transmembrane region" description="Helical" evidence="2">
    <location>
        <begin position="76"/>
        <end position="96"/>
    </location>
</feature>
<protein>
    <submittedName>
        <fullName evidence="4">Uncharacterized protein</fullName>
    </submittedName>
</protein>
<feature type="chain" id="PRO_5032393679" evidence="3">
    <location>
        <begin position="19"/>
        <end position="125"/>
    </location>
</feature>
<organism evidence="4 5">
    <name type="scientific">Symbiodinium natans</name>
    <dbReference type="NCBI Taxonomy" id="878477"/>
    <lineage>
        <taxon>Eukaryota</taxon>
        <taxon>Sar</taxon>
        <taxon>Alveolata</taxon>
        <taxon>Dinophyceae</taxon>
        <taxon>Suessiales</taxon>
        <taxon>Symbiodiniaceae</taxon>
        <taxon>Symbiodinium</taxon>
    </lineage>
</organism>
<evidence type="ECO:0000256" key="3">
    <source>
        <dbReference type="SAM" id="SignalP"/>
    </source>
</evidence>
<comment type="caution">
    <text evidence="4">The sequence shown here is derived from an EMBL/GenBank/DDBJ whole genome shotgun (WGS) entry which is preliminary data.</text>
</comment>
<keyword evidence="2" id="KW-0812">Transmembrane</keyword>
<evidence type="ECO:0000256" key="2">
    <source>
        <dbReference type="SAM" id="Phobius"/>
    </source>
</evidence>
<keyword evidence="2" id="KW-1133">Transmembrane helix</keyword>
<evidence type="ECO:0000313" key="5">
    <source>
        <dbReference type="Proteomes" id="UP000604046"/>
    </source>
</evidence>
<proteinExistence type="predicted"/>
<keyword evidence="2" id="KW-0472">Membrane</keyword>
<evidence type="ECO:0000313" key="4">
    <source>
        <dbReference type="EMBL" id="CAE7041677.1"/>
    </source>
</evidence>
<keyword evidence="3" id="KW-0732">Signal</keyword>
<dbReference type="AlphaFoldDB" id="A0A812IMG9"/>
<name>A0A812IMG9_9DINO</name>
<accession>A0A812IMG9</accession>
<evidence type="ECO:0000256" key="1">
    <source>
        <dbReference type="SAM" id="MobiDB-lite"/>
    </source>
</evidence>
<sequence>MILMAWLLAMNMAVPACGHADDETHCFMQVHARETISMEHPIAAMHSDWSVLPSTRIAAFVQSAVLRGQVPVGHRIMFTGSVILTVVVVAAWIMLLHQSSAKPGQFSSGILSSKASSTASPEMAT</sequence>